<sequence>LKAKNNSFKLKINNLNLTNKENNLLIMISKKGSNYNIMDSYEEQKSNSTNFINLKLFNYNIKNTNNIKTEYKHYDYEKDIKINTGIYLNQSLNDSKINIIPFIKSKTNKKIYIPVIIKNDSKYVEANIICLVNNQQYKLYNQNYINLKLNNSLAKFMYFCIESPNQKGNYKMNVVLRCKNKDIQQNYLSNTINLIVE</sequence>
<accession>A0A0A0I956</accession>
<feature type="non-terminal residue" evidence="1">
    <location>
        <position position="1"/>
    </location>
</feature>
<dbReference type="EMBL" id="JDRY01000084">
    <property type="protein sequence ID" value="KGM96150.1"/>
    <property type="molecule type" value="Genomic_DNA"/>
</dbReference>
<name>A0A0A0I956_CLOBO</name>
<dbReference type="RefSeq" id="WP_039259917.1">
    <property type="nucleotide sequence ID" value="NZ_JDRY01000084.1"/>
</dbReference>
<reference evidence="1 2" key="1">
    <citation type="submission" date="2014-01" db="EMBL/GenBank/DDBJ databases">
        <title>Plasmidome dynamics in the species complex Clostridium novyi sensu lato converts strains of independent lineages into distinctly different pathogens.</title>
        <authorList>
            <person name="Skarin H."/>
            <person name="Segerman B."/>
        </authorList>
    </citation>
    <scope>NUCLEOTIDE SEQUENCE [LARGE SCALE GENOMIC DNA]</scope>
    <source>
        <strain evidence="1 2">DC5</strain>
    </source>
</reference>
<dbReference type="Proteomes" id="UP000030014">
    <property type="component" value="Unassembled WGS sequence"/>
</dbReference>
<evidence type="ECO:0000313" key="1">
    <source>
        <dbReference type="EMBL" id="KGM96150.1"/>
    </source>
</evidence>
<gene>
    <name evidence="1" type="ORF">Z955_13290</name>
</gene>
<comment type="caution">
    <text evidence="1">The sequence shown here is derived from an EMBL/GenBank/DDBJ whole genome shotgun (WGS) entry which is preliminary data.</text>
</comment>
<protein>
    <submittedName>
        <fullName evidence="1">Uncharacterized protein</fullName>
    </submittedName>
</protein>
<dbReference type="AlphaFoldDB" id="A0A0A0I956"/>
<proteinExistence type="predicted"/>
<organism evidence="1 2">
    <name type="scientific">Clostridium botulinum C/D str. DC5</name>
    <dbReference type="NCBI Taxonomy" id="1443128"/>
    <lineage>
        <taxon>Bacteria</taxon>
        <taxon>Bacillati</taxon>
        <taxon>Bacillota</taxon>
        <taxon>Clostridia</taxon>
        <taxon>Eubacteriales</taxon>
        <taxon>Clostridiaceae</taxon>
        <taxon>Clostridium</taxon>
    </lineage>
</organism>
<evidence type="ECO:0000313" key="2">
    <source>
        <dbReference type="Proteomes" id="UP000030014"/>
    </source>
</evidence>